<dbReference type="CDD" id="cd12148">
    <property type="entry name" value="fungal_TF_MHR"/>
    <property type="match status" value="1"/>
</dbReference>
<dbReference type="InterPro" id="IPR001138">
    <property type="entry name" value="Zn2Cys6_DnaBD"/>
</dbReference>
<gene>
    <name evidence="8" type="ORF">PV05_08746</name>
</gene>
<organism evidence="8 9">
    <name type="scientific">Exophiala xenobiotica</name>
    <dbReference type="NCBI Taxonomy" id="348802"/>
    <lineage>
        <taxon>Eukaryota</taxon>
        <taxon>Fungi</taxon>
        <taxon>Dikarya</taxon>
        <taxon>Ascomycota</taxon>
        <taxon>Pezizomycotina</taxon>
        <taxon>Eurotiomycetes</taxon>
        <taxon>Chaetothyriomycetidae</taxon>
        <taxon>Chaetothyriales</taxon>
        <taxon>Herpotrichiellaceae</taxon>
        <taxon>Exophiala</taxon>
    </lineage>
</organism>
<dbReference type="InterPro" id="IPR036864">
    <property type="entry name" value="Zn2-C6_fun-type_DNA-bd_sf"/>
</dbReference>
<keyword evidence="4" id="KW-0804">Transcription</keyword>
<evidence type="ECO:0000256" key="5">
    <source>
        <dbReference type="ARBA" id="ARBA00023242"/>
    </source>
</evidence>
<feature type="domain" description="Zn(2)-C6 fungal-type" evidence="7">
    <location>
        <begin position="34"/>
        <end position="65"/>
    </location>
</feature>
<evidence type="ECO:0000256" key="1">
    <source>
        <dbReference type="ARBA" id="ARBA00022723"/>
    </source>
</evidence>
<evidence type="ECO:0000313" key="8">
    <source>
        <dbReference type="EMBL" id="KIW53154.1"/>
    </source>
</evidence>
<accession>A0A0D2EZI8</accession>
<dbReference type="PANTHER" id="PTHR47424:SF5">
    <property type="entry name" value="ZN(II)2CYS6 TRANSCRIPTION FACTOR (EUROFUNG)"/>
    <property type="match status" value="1"/>
</dbReference>
<reference evidence="8 9" key="1">
    <citation type="submission" date="2015-01" db="EMBL/GenBank/DDBJ databases">
        <title>The Genome Sequence of Exophiala xenobiotica CBS118157.</title>
        <authorList>
            <consortium name="The Broad Institute Genomics Platform"/>
            <person name="Cuomo C."/>
            <person name="de Hoog S."/>
            <person name="Gorbushina A."/>
            <person name="Stielow B."/>
            <person name="Teixiera M."/>
            <person name="Abouelleil A."/>
            <person name="Chapman S.B."/>
            <person name="Priest M."/>
            <person name="Young S.K."/>
            <person name="Wortman J."/>
            <person name="Nusbaum C."/>
            <person name="Birren B."/>
        </authorList>
    </citation>
    <scope>NUCLEOTIDE SEQUENCE [LARGE SCALE GENOMIC DNA]</scope>
    <source>
        <strain evidence="8 9">CBS 118157</strain>
    </source>
</reference>
<keyword evidence="1" id="KW-0479">Metal-binding</keyword>
<dbReference type="AlphaFoldDB" id="A0A0D2EZI8"/>
<dbReference type="OrthoDB" id="3362851at2759"/>
<feature type="region of interest" description="Disordered" evidence="6">
    <location>
        <begin position="116"/>
        <end position="156"/>
    </location>
</feature>
<dbReference type="Gene3D" id="4.10.240.10">
    <property type="entry name" value="Zn(2)-C6 fungal-type DNA-binding domain"/>
    <property type="match status" value="1"/>
</dbReference>
<dbReference type="Pfam" id="PF04082">
    <property type="entry name" value="Fungal_trans"/>
    <property type="match status" value="1"/>
</dbReference>
<dbReference type="SMART" id="SM00066">
    <property type="entry name" value="GAL4"/>
    <property type="match status" value="1"/>
</dbReference>
<dbReference type="GO" id="GO:0000435">
    <property type="term" value="P:positive regulation of transcription from RNA polymerase II promoter by galactose"/>
    <property type="evidence" value="ECO:0007669"/>
    <property type="project" value="TreeGrafter"/>
</dbReference>
<dbReference type="GO" id="GO:0000978">
    <property type="term" value="F:RNA polymerase II cis-regulatory region sequence-specific DNA binding"/>
    <property type="evidence" value="ECO:0007669"/>
    <property type="project" value="TreeGrafter"/>
</dbReference>
<dbReference type="CDD" id="cd00067">
    <property type="entry name" value="GAL4"/>
    <property type="match status" value="1"/>
</dbReference>
<dbReference type="SUPFAM" id="SSF57701">
    <property type="entry name" value="Zn2/Cys6 DNA-binding domain"/>
    <property type="match status" value="1"/>
</dbReference>
<name>A0A0D2EZI8_9EURO</name>
<dbReference type="GO" id="GO:0006351">
    <property type="term" value="P:DNA-templated transcription"/>
    <property type="evidence" value="ECO:0007669"/>
    <property type="project" value="InterPro"/>
</dbReference>
<evidence type="ECO:0000256" key="4">
    <source>
        <dbReference type="ARBA" id="ARBA00023163"/>
    </source>
</evidence>
<evidence type="ECO:0000259" key="7">
    <source>
        <dbReference type="PROSITE" id="PS50048"/>
    </source>
</evidence>
<dbReference type="GO" id="GO:0005634">
    <property type="term" value="C:nucleus"/>
    <property type="evidence" value="ECO:0007669"/>
    <property type="project" value="TreeGrafter"/>
</dbReference>
<feature type="region of interest" description="Disordered" evidence="6">
    <location>
        <begin position="223"/>
        <end position="243"/>
    </location>
</feature>
<protein>
    <recommendedName>
        <fullName evidence="7">Zn(2)-C6 fungal-type domain-containing protein</fullName>
    </recommendedName>
</protein>
<keyword evidence="2" id="KW-0805">Transcription regulation</keyword>
<evidence type="ECO:0000256" key="6">
    <source>
        <dbReference type="SAM" id="MobiDB-lite"/>
    </source>
</evidence>
<feature type="region of interest" description="Disordered" evidence="6">
    <location>
        <begin position="785"/>
        <end position="804"/>
    </location>
</feature>
<dbReference type="Pfam" id="PF00172">
    <property type="entry name" value="Zn_clus"/>
    <property type="match status" value="1"/>
</dbReference>
<dbReference type="SMART" id="SM00906">
    <property type="entry name" value="Fungal_trans"/>
    <property type="match status" value="1"/>
</dbReference>
<proteinExistence type="predicted"/>
<dbReference type="EMBL" id="KN847321">
    <property type="protein sequence ID" value="KIW53154.1"/>
    <property type="molecule type" value="Genomic_DNA"/>
</dbReference>
<keyword evidence="9" id="KW-1185">Reference proteome</keyword>
<dbReference type="Proteomes" id="UP000054342">
    <property type="component" value="Unassembled WGS sequence"/>
</dbReference>
<dbReference type="PROSITE" id="PS50048">
    <property type="entry name" value="ZN2_CY6_FUNGAL_2"/>
    <property type="match status" value="1"/>
</dbReference>
<dbReference type="GO" id="GO:0008270">
    <property type="term" value="F:zinc ion binding"/>
    <property type="evidence" value="ECO:0007669"/>
    <property type="project" value="InterPro"/>
</dbReference>
<dbReference type="InterPro" id="IPR051127">
    <property type="entry name" value="Fungal_SecMet_Regulators"/>
</dbReference>
<dbReference type="PROSITE" id="PS00463">
    <property type="entry name" value="ZN2_CY6_FUNGAL_1"/>
    <property type="match status" value="1"/>
</dbReference>
<evidence type="ECO:0000313" key="9">
    <source>
        <dbReference type="Proteomes" id="UP000054342"/>
    </source>
</evidence>
<dbReference type="GO" id="GO:0000981">
    <property type="term" value="F:DNA-binding transcription factor activity, RNA polymerase II-specific"/>
    <property type="evidence" value="ECO:0007669"/>
    <property type="project" value="InterPro"/>
</dbReference>
<sequence>MFHTFETAHYTSPELHADQHASPAAKRRTSTVRACEPCRRRKIRCNGEHPCETCQWYRKAASCHYTEPRQRQVPSRRSVEKISQTLQEYRGILQKLFPDVHPDQLKDLSRERLVELSSKTSPCHPLSPRTPSVDEKPPPTDPDAGSLEQLQPMPGEYSDAFDRKPAAIRGITDDVNMLSLHVNQNPSYLGISSVMAVLRVITWLDPDCLCLSRSPDRSVVASREASFPPEHQTVDNETLQGDDVSNSPAWDEIPLINAYFTYVHPFIPLIEEQSFRDTYMSTERTDSRWLLLLNTVLAMGCIASRSTEDTGHQVYFNRLKTHLTIEVLDSAHLETVQALAILSGFYLHYIQTPNQASSLMGATLKIATMLGLHRDYSEGVGPAKAEKASYSIEMRRRVWWSVFMLDTWAGNSLGRPSMGRMSPAITARLPLEPIGQSTALLSLVQDNIRFCMISTRMEDTLAVSPLLDEIERQALEETYIEWFKHSSVSPASPRSSMNESPGITTLKNVMRWRYYTNRIFLHRPVLLWYAMRKITWDKLLPEKKAAIELCREACADLINDIATTWRGHKPCQMAGWNANWLMYQAVMVPLLSLYSEPSDPNVVRSSRQQVEVAMATMRDLQAWSTTAKRSLEVVARLYEASKRHHATGASSTTQTTEPQDLCVPSNMTPTSTSTPVPQQQHALPTFRPSYVDVSHANAYGATSRPPLSTAGQEMYMDNMFDTIKWSTSWDSPMGGPQMMNGWDYSSMQHWAGMPHADEYFDVGFAEDPSQVLPGFDLDDMHTSDPGDLMRGQYGLGNMEQRHSL</sequence>
<dbReference type="PANTHER" id="PTHR47424">
    <property type="entry name" value="REGULATORY PROTEIN GAL4"/>
    <property type="match status" value="1"/>
</dbReference>
<dbReference type="HOGENOM" id="CLU_008599_1_1_1"/>
<keyword evidence="3" id="KW-0238">DNA-binding</keyword>
<evidence type="ECO:0000256" key="2">
    <source>
        <dbReference type="ARBA" id="ARBA00023015"/>
    </source>
</evidence>
<evidence type="ECO:0000256" key="3">
    <source>
        <dbReference type="ARBA" id="ARBA00023125"/>
    </source>
</evidence>
<dbReference type="RefSeq" id="XP_013313738.1">
    <property type="nucleotide sequence ID" value="XM_013458284.1"/>
</dbReference>
<dbReference type="GeneID" id="25330654"/>
<keyword evidence="5" id="KW-0539">Nucleus</keyword>
<dbReference type="InterPro" id="IPR007219">
    <property type="entry name" value="XnlR_reg_dom"/>
</dbReference>